<name>A0ABR1F1J1_9ASCO</name>
<protein>
    <submittedName>
        <fullName evidence="2">Uncharacterized protein</fullName>
    </submittedName>
</protein>
<accession>A0ABR1F1J1</accession>
<keyword evidence="3" id="KW-1185">Reference proteome</keyword>
<dbReference type="EMBL" id="JBBJBU010000011">
    <property type="protein sequence ID" value="KAK7203675.1"/>
    <property type="molecule type" value="Genomic_DNA"/>
</dbReference>
<dbReference type="GeneID" id="90038902"/>
<evidence type="ECO:0000313" key="3">
    <source>
        <dbReference type="Proteomes" id="UP001498771"/>
    </source>
</evidence>
<comment type="caution">
    <text evidence="2">The sequence shown here is derived from an EMBL/GenBank/DDBJ whole genome shotgun (WGS) entry which is preliminary data.</text>
</comment>
<feature type="region of interest" description="Disordered" evidence="1">
    <location>
        <begin position="328"/>
        <end position="368"/>
    </location>
</feature>
<evidence type="ECO:0000313" key="2">
    <source>
        <dbReference type="EMBL" id="KAK7203675.1"/>
    </source>
</evidence>
<feature type="region of interest" description="Disordered" evidence="1">
    <location>
        <begin position="40"/>
        <end position="62"/>
    </location>
</feature>
<feature type="region of interest" description="Disordered" evidence="1">
    <location>
        <begin position="229"/>
        <end position="296"/>
    </location>
</feature>
<dbReference type="RefSeq" id="XP_064766708.1">
    <property type="nucleotide sequence ID" value="XM_064913390.1"/>
</dbReference>
<reference evidence="2 3" key="1">
    <citation type="submission" date="2024-03" db="EMBL/GenBank/DDBJ databases">
        <title>Genome-scale model development and genomic sequencing of the oleaginous clade Lipomyces.</title>
        <authorList>
            <consortium name="Lawrence Berkeley National Laboratory"/>
            <person name="Czajka J.J."/>
            <person name="Han Y."/>
            <person name="Kim J."/>
            <person name="Mondo S.J."/>
            <person name="Hofstad B.A."/>
            <person name="Robles A."/>
            <person name="Haridas S."/>
            <person name="Riley R."/>
            <person name="LaButti K."/>
            <person name="Pangilinan J."/>
            <person name="Andreopoulos W."/>
            <person name="Lipzen A."/>
            <person name="Yan J."/>
            <person name="Wang M."/>
            <person name="Ng V."/>
            <person name="Grigoriev I.V."/>
            <person name="Spatafora J.W."/>
            <person name="Magnuson J.K."/>
            <person name="Baker S.E."/>
            <person name="Pomraning K.R."/>
        </authorList>
    </citation>
    <scope>NUCLEOTIDE SEQUENCE [LARGE SCALE GENOMIC DNA]</scope>
    <source>
        <strain evidence="2 3">Phaff 52-87</strain>
    </source>
</reference>
<proteinExistence type="predicted"/>
<feature type="compositionally biased region" description="Low complexity" evidence="1">
    <location>
        <begin position="266"/>
        <end position="287"/>
    </location>
</feature>
<feature type="compositionally biased region" description="Low complexity" evidence="1">
    <location>
        <begin position="330"/>
        <end position="358"/>
    </location>
</feature>
<evidence type="ECO:0000256" key="1">
    <source>
        <dbReference type="SAM" id="MobiDB-lite"/>
    </source>
</evidence>
<feature type="compositionally biased region" description="Low complexity" evidence="1">
    <location>
        <begin position="45"/>
        <end position="62"/>
    </location>
</feature>
<feature type="region of interest" description="Disordered" evidence="1">
    <location>
        <begin position="141"/>
        <end position="165"/>
    </location>
</feature>
<gene>
    <name evidence="2" type="ORF">BZA70DRAFT_283130</name>
</gene>
<sequence>MSDNLHCAVGTEAVEQILLNMHSDSIVFLKQLGQRSMTDYRKITKSNTSGTKSNTSGKKGSTQASLHDVLFLSSSSSSSINTSPTVKPLQSEPAVAAENKSDGNSSSSIIYSDLNFESMLSDIRSVYEIMLGSLIGTNATKRRENQSKEAEIIEQSQPSDDFDLTSDDLRELTAPILPQSDSAKLDISRKRKDTNDEVEFDRMGAKKRACTTFKIGDGDLDVIRDVSPATPSKIAQSRKEPMTTTSPARLNRKEPVFRSTYTEQHPPSSSTFSTSLAAPSTSPSADSTSRRLTTDSSSIMDISSTYDADAFFKMMENLRTERPQKVDACASASSRNNASSTYATATTLDTPQQPTQLDKTSNTQRQNDLRTPVKFAKLTDFLQEYVDIVDP</sequence>
<dbReference type="Proteomes" id="UP001498771">
    <property type="component" value="Unassembled WGS sequence"/>
</dbReference>
<organism evidence="2 3">
    <name type="scientific">Myxozyma melibiosi</name>
    <dbReference type="NCBI Taxonomy" id="54550"/>
    <lineage>
        <taxon>Eukaryota</taxon>
        <taxon>Fungi</taxon>
        <taxon>Dikarya</taxon>
        <taxon>Ascomycota</taxon>
        <taxon>Saccharomycotina</taxon>
        <taxon>Lipomycetes</taxon>
        <taxon>Lipomycetales</taxon>
        <taxon>Lipomycetaceae</taxon>
        <taxon>Myxozyma</taxon>
    </lineage>
</organism>
<feature type="compositionally biased region" description="Basic and acidic residues" evidence="1">
    <location>
        <begin position="141"/>
        <end position="151"/>
    </location>
</feature>
<feature type="region of interest" description="Disordered" evidence="1">
    <location>
        <begin position="76"/>
        <end position="106"/>
    </location>
</feature>